<dbReference type="Pfam" id="PF10994">
    <property type="entry name" value="DUF2817"/>
    <property type="match status" value="1"/>
</dbReference>
<proteinExistence type="predicted"/>
<dbReference type="RefSeq" id="WP_147851092.1">
    <property type="nucleotide sequence ID" value="NZ_VDUZ01000050.1"/>
</dbReference>
<gene>
    <name evidence="1" type="ORF">FHP25_32095</name>
</gene>
<organism evidence="1 2">
    <name type="scientific">Vineibacter terrae</name>
    <dbReference type="NCBI Taxonomy" id="2586908"/>
    <lineage>
        <taxon>Bacteria</taxon>
        <taxon>Pseudomonadati</taxon>
        <taxon>Pseudomonadota</taxon>
        <taxon>Alphaproteobacteria</taxon>
        <taxon>Hyphomicrobiales</taxon>
        <taxon>Vineibacter</taxon>
    </lineage>
</organism>
<evidence type="ECO:0000313" key="1">
    <source>
        <dbReference type="EMBL" id="TXL70985.1"/>
    </source>
</evidence>
<name>A0A5C8PBB3_9HYPH</name>
<keyword evidence="2" id="KW-1185">Reference proteome</keyword>
<dbReference type="Gene3D" id="3.40.630.10">
    <property type="entry name" value="Zn peptidases"/>
    <property type="match status" value="1"/>
</dbReference>
<dbReference type="SUPFAM" id="SSF53187">
    <property type="entry name" value="Zn-dependent exopeptidases"/>
    <property type="match status" value="1"/>
</dbReference>
<reference evidence="1 2" key="1">
    <citation type="submission" date="2019-06" db="EMBL/GenBank/DDBJ databases">
        <title>New taxonomy in bacterial strain CC-CFT640, isolated from vineyard.</title>
        <authorList>
            <person name="Lin S.-Y."/>
            <person name="Tsai C.-F."/>
            <person name="Young C.-C."/>
        </authorList>
    </citation>
    <scope>NUCLEOTIDE SEQUENCE [LARGE SCALE GENOMIC DNA]</scope>
    <source>
        <strain evidence="1 2">CC-CFT640</strain>
    </source>
</reference>
<dbReference type="OrthoDB" id="4014363at2"/>
<sequence length="361" mass="39213">MSHHDHFSPDYQSARDTFRAACGEAGIAVKSWPHDLRGMQGEALATDTAWIGPKDASRVLVTCSGTHGVEGHYGSGCQVGFLREGHYRDLPADTAVLLVHATNPYGFSWTRRVNEDNIDINRNFIDFGRPVFENGLYLQVADLLAPEAWNAEVEARTRAGLAAFVAKAGVAGFGKAVVAGQRTHPNGLFFGGTSPCWSNRTIGKIVPHYLEDASHVCVLDFHTGLGPFGYSEMICRHPPGSPPLALARRWFGDAVTSPAAGESESPVIEGNLRMAFVRLLPEAVVVASAIEVGTLPADEVNMALIADNWLHIHGDPQSEQGRAIRQRVRDAFYCDRDDWRDACYPRAVEIQKQALAGLAAA</sequence>
<evidence type="ECO:0000313" key="2">
    <source>
        <dbReference type="Proteomes" id="UP000321638"/>
    </source>
</evidence>
<dbReference type="AlphaFoldDB" id="A0A5C8PBB3"/>
<comment type="caution">
    <text evidence="1">The sequence shown here is derived from an EMBL/GenBank/DDBJ whole genome shotgun (WGS) entry which is preliminary data.</text>
</comment>
<protein>
    <submittedName>
        <fullName evidence="1">DUF2817 domain-containing protein</fullName>
    </submittedName>
</protein>
<dbReference type="Proteomes" id="UP000321638">
    <property type="component" value="Unassembled WGS sequence"/>
</dbReference>
<dbReference type="InterPro" id="IPR021259">
    <property type="entry name" value="DUF2817"/>
</dbReference>
<dbReference type="CDD" id="cd06233">
    <property type="entry name" value="M14-like"/>
    <property type="match status" value="1"/>
</dbReference>
<accession>A0A5C8PBB3</accession>
<dbReference type="EMBL" id="VDUZ01000050">
    <property type="protein sequence ID" value="TXL70985.1"/>
    <property type="molecule type" value="Genomic_DNA"/>
</dbReference>